<organism evidence="1 2">
    <name type="scientific">Kitasatospora cheerisanensis KCTC 2395</name>
    <dbReference type="NCBI Taxonomy" id="1348663"/>
    <lineage>
        <taxon>Bacteria</taxon>
        <taxon>Bacillati</taxon>
        <taxon>Actinomycetota</taxon>
        <taxon>Actinomycetes</taxon>
        <taxon>Kitasatosporales</taxon>
        <taxon>Streptomycetaceae</taxon>
        <taxon>Kitasatospora</taxon>
    </lineage>
</organism>
<name>A0A066YSL8_9ACTN</name>
<comment type="caution">
    <text evidence="1">The sequence shown here is derived from an EMBL/GenBank/DDBJ whole genome shotgun (WGS) entry which is preliminary data.</text>
</comment>
<accession>A0A066YSL8</accession>
<sequence>MVNGDEAFLARYRTMASPYTSGWPEQLVRAMLDALKEPLPAGETRDRLEEEIRRSRIEEWERQRSDEASPD</sequence>
<keyword evidence="2" id="KW-1185">Reference proteome</keyword>
<dbReference type="Proteomes" id="UP000027178">
    <property type="component" value="Unassembled WGS sequence"/>
</dbReference>
<dbReference type="HOGENOM" id="CLU_2734682_0_0_11"/>
<protein>
    <submittedName>
        <fullName evidence="1">Uncharacterized protein</fullName>
    </submittedName>
</protein>
<proteinExistence type="predicted"/>
<dbReference type="EMBL" id="JNBY01000155">
    <property type="protein sequence ID" value="KDN81081.1"/>
    <property type="molecule type" value="Genomic_DNA"/>
</dbReference>
<reference evidence="1 2" key="1">
    <citation type="submission" date="2014-05" db="EMBL/GenBank/DDBJ databases">
        <title>Draft Genome Sequence of Kitasatospora cheerisanensis KCTC 2395.</title>
        <authorList>
            <person name="Nam D.H."/>
        </authorList>
    </citation>
    <scope>NUCLEOTIDE SEQUENCE [LARGE SCALE GENOMIC DNA]</scope>
    <source>
        <strain evidence="1 2">KCTC 2395</strain>
    </source>
</reference>
<dbReference type="AlphaFoldDB" id="A0A066YSL8"/>
<evidence type="ECO:0000313" key="1">
    <source>
        <dbReference type="EMBL" id="KDN81081.1"/>
    </source>
</evidence>
<gene>
    <name evidence="1" type="ORF">KCH_71750</name>
</gene>
<evidence type="ECO:0000313" key="2">
    <source>
        <dbReference type="Proteomes" id="UP000027178"/>
    </source>
</evidence>